<dbReference type="EMBL" id="VBPA01000013">
    <property type="protein sequence ID" value="TMQ73298.1"/>
    <property type="molecule type" value="Genomic_DNA"/>
</dbReference>
<evidence type="ECO:0008006" key="4">
    <source>
        <dbReference type="Google" id="ProtNLM"/>
    </source>
</evidence>
<evidence type="ECO:0000313" key="3">
    <source>
        <dbReference type="Proteomes" id="UP000319836"/>
    </source>
</evidence>
<gene>
    <name evidence="2" type="ORF">E6K80_00545</name>
</gene>
<evidence type="ECO:0000256" key="1">
    <source>
        <dbReference type="SAM" id="SignalP"/>
    </source>
</evidence>
<feature type="signal peptide" evidence="1">
    <location>
        <begin position="1"/>
        <end position="24"/>
    </location>
</feature>
<evidence type="ECO:0000313" key="2">
    <source>
        <dbReference type="EMBL" id="TMQ73298.1"/>
    </source>
</evidence>
<sequence>MKRFLGFLLAALVAAALAAPASDAATTGNSTVTLAATASTMVQIVDAAMVLSPTATDYDNDYVEASGASGLRVRVKSNSSTGMVLKVRCPDATPQITLADLLVKTQTAAGTGGTSLTAYSAITGADQNLWSTGVAQNALLTVTTDLRVQNLFTYNDANGGGSTNYTNTLTYTVVVQ</sequence>
<dbReference type="Proteomes" id="UP000319836">
    <property type="component" value="Unassembled WGS sequence"/>
</dbReference>
<reference evidence="2 3" key="1">
    <citation type="journal article" date="2019" name="Nat. Microbiol.">
        <title>Mediterranean grassland soil C-N compound turnover is dependent on rainfall and depth, and is mediated by genomically divergent microorganisms.</title>
        <authorList>
            <person name="Diamond S."/>
            <person name="Andeer P.F."/>
            <person name="Li Z."/>
            <person name="Crits-Christoph A."/>
            <person name="Burstein D."/>
            <person name="Anantharaman K."/>
            <person name="Lane K.R."/>
            <person name="Thomas B.C."/>
            <person name="Pan C."/>
            <person name="Northen T.R."/>
            <person name="Banfield J.F."/>
        </authorList>
    </citation>
    <scope>NUCLEOTIDE SEQUENCE [LARGE SCALE GENOMIC DNA]</scope>
    <source>
        <strain evidence="2">WS_10</strain>
    </source>
</reference>
<feature type="chain" id="PRO_5021962032" description="Spore coat protein U domain-containing protein" evidence="1">
    <location>
        <begin position="25"/>
        <end position="176"/>
    </location>
</feature>
<name>A0A538UBL5_UNCEI</name>
<keyword evidence="1" id="KW-0732">Signal</keyword>
<accession>A0A538UBL5</accession>
<proteinExistence type="predicted"/>
<organism evidence="2 3">
    <name type="scientific">Eiseniibacteriota bacterium</name>
    <dbReference type="NCBI Taxonomy" id="2212470"/>
    <lineage>
        <taxon>Bacteria</taxon>
        <taxon>Candidatus Eiseniibacteriota</taxon>
    </lineage>
</organism>
<dbReference type="AlphaFoldDB" id="A0A538UBL5"/>
<protein>
    <recommendedName>
        <fullName evidence="4">Spore coat protein U domain-containing protein</fullName>
    </recommendedName>
</protein>
<comment type="caution">
    <text evidence="2">The sequence shown here is derived from an EMBL/GenBank/DDBJ whole genome shotgun (WGS) entry which is preliminary data.</text>
</comment>